<comment type="caution">
    <text evidence="1">The sequence shown here is derived from an EMBL/GenBank/DDBJ whole genome shotgun (WGS) entry which is preliminary data.</text>
</comment>
<evidence type="ECO:0000313" key="1">
    <source>
        <dbReference type="EMBL" id="MPM31339.1"/>
    </source>
</evidence>
<accession>A0A644YSN3</accession>
<name>A0A644YSN3_9ZZZZ</name>
<gene>
    <name evidence="1" type="ORF">SDC9_77894</name>
</gene>
<dbReference type="EMBL" id="VSSQ01006043">
    <property type="protein sequence ID" value="MPM31339.1"/>
    <property type="molecule type" value="Genomic_DNA"/>
</dbReference>
<dbReference type="AlphaFoldDB" id="A0A644YSN3"/>
<organism evidence="1">
    <name type="scientific">bioreactor metagenome</name>
    <dbReference type="NCBI Taxonomy" id="1076179"/>
    <lineage>
        <taxon>unclassified sequences</taxon>
        <taxon>metagenomes</taxon>
        <taxon>ecological metagenomes</taxon>
    </lineage>
</organism>
<protein>
    <submittedName>
        <fullName evidence="1">Uncharacterized protein</fullName>
    </submittedName>
</protein>
<reference evidence="1" key="1">
    <citation type="submission" date="2019-08" db="EMBL/GenBank/DDBJ databases">
        <authorList>
            <person name="Kucharzyk K."/>
            <person name="Murdoch R.W."/>
            <person name="Higgins S."/>
            <person name="Loffler F."/>
        </authorList>
    </citation>
    <scope>NUCLEOTIDE SEQUENCE</scope>
</reference>
<proteinExistence type="predicted"/>
<sequence length="132" mass="14508">MSLAKAASEDGRLMRMDISWTAENCQITLTRPEGTVSETEAKKDPMTYVEAVDFLKSLSPAKLGLEAESLRDYSVYPMDGAVLVDGILCLKLQVYRPHEEGQANVIAGTYLLSGDKTHLYLLEDGTVRALPL</sequence>